<accession>A0A1H4NY06</accession>
<keyword evidence="2" id="KW-1185">Reference proteome</keyword>
<proteinExistence type="predicted"/>
<dbReference type="EMBL" id="FNRT01000002">
    <property type="protein sequence ID" value="SEC00034.1"/>
    <property type="molecule type" value="Genomic_DNA"/>
</dbReference>
<dbReference type="AlphaFoldDB" id="A0A1H4NY06"/>
<organism evidence="1 2">
    <name type="scientific">Nocardioides exalbidus</name>
    <dbReference type="NCBI Taxonomy" id="402596"/>
    <lineage>
        <taxon>Bacteria</taxon>
        <taxon>Bacillati</taxon>
        <taxon>Actinomycetota</taxon>
        <taxon>Actinomycetes</taxon>
        <taxon>Propionibacteriales</taxon>
        <taxon>Nocardioidaceae</taxon>
        <taxon>Nocardioides</taxon>
    </lineage>
</organism>
<protein>
    <submittedName>
        <fullName evidence="1">Uncharacterized protein</fullName>
    </submittedName>
</protein>
<gene>
    <name evidence="1" type="ORF">SAMN04489844_1480</name>
</gene>
<dbReference type="STRING" id="402596.SAMN04489844_1480"/>
<name>A0A1H4NY06_9ACTN</name>
<sequence>MRVMGVNGSSETLWLACADDTGLVDMTTFRVDKASALETGDALIAARDSLRRVMRTNDVTRVVLLSAGNDGQHKVGYHAAVPRITMETVVAFAAAEEGIEFARISRATALSWLDLPAKGGVDAHISTLVPVPKAPHWKKKRDLASMAALAGARDLGAQADGEN</sequence>
<dbReference type="Proteomes" id="UP000198742">
    <property type="component" value="Unassembled WGS sequence"/>
</dbReference>
<evidence type="ECO:0000313" key="2">
    <source>
        <dbReference type="Proteomes" id="UP000198742"/>
    </source>
</evidence>
<dbReference type="OrthoDB" id="5193965at2"/>
<dbReference type="RefSeq" id="WP_139306513.1">
    <property type="nucleotide sequence ID" value="NZ_FNRT01000002.1"/>
</dbReference>
<evidence type="ECO:0000313" key="1">
    <source>
        <dbReference type="EMBL" id="SEC00034.1"/>
    </source>
</evidence>
<reference evidence="2" key="1">
    <citation type="submission" date="2016-10" db="EMBL/GenBank/DDBJ databases">
        <authorList>
            <person name="Varghese N."/>
            <person name="Submissions S."/>
        </authorList>
    </citation>
    <scope>NUCLEOTIDE SEQUENCE [LARGE SCALE GENOMIC DNA]</scope>
    <source>
        <strain evidence="2">DSM 22017</strain>
    </source>
</reference>